<sequence length="1561" mass="172361">MNLFWRQLWTLTVKDLRIVLYRKWISTPLRAFVLPLLFVIFLCYAKNLFFPPSTYGIAELRPVRTIPQALDALSGGRDRIVFVNNGFTDGDIEKVISNVTKPLRNQNVQIETVESESDLRYVCSSSGQGSSKCIAAAVFHSSPSEGEWGVWNYTLQTDGSLGSTVDIDKSDNDAQIYSLPLQHAIDFAIGNINSTTSKKYLSSTEVLEYPFTSLSNDERKRDISEQYMKNIVSILATAFYIAMVGVLYQLAGVMATERESGMAQLLDTMMPNTAKWEPQAVRLLSHYLAFIILYGPGWIAMGAIMGAMAFKETMILIPIVSIILSGLSLTAFAMFAGSCFRKAQLSGITSVILSLVLAILAQVSGNVQSWLVAILSILFPPMNFIYLVVLMARWESQSKAASPIGAAPASSSNIPVIAFWIFSVFHIIVYPLLGAVVERKLFGATSSHRKTDRPGSPIAVHLSAFTKTYQPRFMQRFMSYFTKKPLASVHAVRGLDLEAVRGEIMVLLGANGSGKSTTLDAIAGMHAPTAGEIALSYEKDGGKLGYCPQKNVFWEELTVAEHIRIFDGIKSTRKRSTETQIKRLIDACDLTKKRKTWAKALSGGQKRKLQLALMFVGDSTVCCVDEVSSGVDPLSRRKLWDILLAERGRRTILLTTHFLDEADLLADRITILSHGSLRASGTSVELKQNLGLGYRIHVYHRPGSIDRHIYGDELHVKHDDETIYLSGSPENTCRILRRLEEDGITDYQVDGPTLEDIFLKIAEEDSEKTHLKGEADHHHQRHTSTDSAAFLVEGHSKRSTINNLLNGKKTSIFTQAKVLFSKRFAIFRRNPMPYLAALAIPIIAAGCASIFLAGLSATGCSPDMESLKSSSSDSMSAQSSRLVAGPEDQLSDAAMERIRQSPKGSVTMVDTLEQFHEEVSKQYFNLTPGGFFLGDEPTFAWKADGPLVFGHTMQNIVNNEILNISITSNYKVLAVPYSGSIGDLLIFSTIFGLAMVVYPAFLGLYPTLERLRGIRAMHYSNGVHAVPLWLAYLAFDFLVTLLISAVASIIFAAITSIWYHLEYLFTVMLLYGIASTLFSYVLSLVAKSQLAVFAASAAIQAVLYLIFFITNMTTFTFQDPSNQGSILNIIFYTMGLVSPAASLGRSIYLSVNMWGIACRGRDFVSYPGAIDAYGGPILYLVLQSLCLLGILLWRDLGFNLRLSRPKQNRVSQNADPIELELGNRYNGVSTIKGSCLEAIGLQKKFKRDIVVDDVSFGVSRGECFALLGPNGAGKTTTLSMIQGDLSPSNRDAEISIDGTSMIRHRAQARSKLGVCPQIDPLDNMTVGEHLRFYAEIRGINNPDHNIEIILDGLGIRQYVDRKATKLSGGNKRKLSLGIALMGNPTVLLLDEPSSGMDALSKRLMWRTLSSVIPGRALVLTTHSMEEANALADRAGILAGRMLAQGTTEELKMRYGDGYSVHLAHRDAPNTSLREMENIWEWVHRQFAHLRSIDTSSMHHGQMKFELSFGEPGSRISLADVLETVETAKRSLGIEYYSVSRATLDQVFFGVLEENDRAEETI</sequence>
<organism evidence="1 2">
    <name type="scientific">Fusarium decemcellulare</name>
    <dbReference type="NCBI Taxonomy" id="57161"/>
    <lineage>
        <taxon>Eukaryota</taxon>
        <taxon>Fungi</taxon>
        <taxon>Dikarya</taxon>
        <taxon>Ascomycota</taxon>
        <taxon>Pezizomycotina</taxon>
        <taxon>Sordariomycetes</taxon>
        <taxon>Hypocreomycetidae</taxon>
        <taxon>Hypocreales</taxon>
        <taxon>Nectriaceae</taxon>
        <taxon>Fusarium</taxon>
        <taxon>Fusarium decemcellulare species complex</taxon>
    </lineage>
</organism>
<gene>
    <name evidence="1" type="ORF">NM208_g4967</name>
</gene>
<dbReference type="Proteomes" id="UP001148629">
    <property type="component" value="Unassembled WGS sequence"/>
</dbReference>
<dbReference type="EMBL" id="JANRMS010000396">
    <property type="protein sequence ID" value="KAJ3540641.1"/>
    <property type="molecule type" value="Genomic_DNA"/>
</dbReference>
<protein>
    <submittedName>
        <fullName evidence="1">Uncharacterized protein</fullName>
    </submittedName>
</protein>
<name>A0ACC1SIT9_9HYPO</name>
<keyword evidence="2" id="KW-1185">Reference proteome</keyword>
<proteinExistence type="predicted"/>
<evidence type="ECO:0000313" key="2">
    <source>
        <dbReference type="Proteomes" id="UP001148629"/>
    </source>
</evidence>
<evidence type="ECO:0000313" key="1">
    <source>
        <dbReference type="EMBL" id="KAJ3540641.1"/>
    </source>
</evidence>
<reference evidence="1" key="1">
    <citation type="submission" date="2022-08" db="EMBL/GenBank/DDBJ databases">
        <title>Genome Sequence of Fusarium decemcellulare.</title>
        <authorList>
            <person name="Buettner E."/>
        </authorList>
    </citation>
    <scope>NUCLEOTIDE SEQUENCE</scope>
    <source>
        <strain evidence="1">Babe19</strain>
    </source>
</reference>
<accession>A0ACC1SIT9</accession>
<comment type="caution">
    <text evidence="1">The sequence shown here is derived from an EMBL/GenBank/DDBJ whole genome shotgun (WGS) entry which is preliminary data.</text>
</comment>